<dbReference type="KEGG" id="sgn:SGRA_1713"/>
<dbReference type="RefSeq" id="WP_015692081.1">
    <property type="nucleotide sequence ID" value="NC_016940.1"/>
</dbReference>
<dbReference type="OrthoDB" id="1467713at2"/>
<name>H6LAG3_SAPGL</name>
<organism evidence="1 2">
    <name type="scientific">Saprospira grandis (strain Lewin)</name>
    <dbReference type="NCBI Taxonomy" id="984262"/>
    <lineage>
        <taxon>Bacteria</taxon>
        <taxon>Pseudomonadati</taxon>
        <taxon>Bacteroidota</taxon>
        <taxon>Saprospiria</taxon>
        <taxon>Saprospirales</taxon>
        <taxon>Saprospiraceae</taxon>
        <taxon>Saprospira</taxon>
    </lineage>
</organism>
<dbReference type="AlphaFoldDB" id="H6LAG3"/>
<dbReference type="EMBL" id="CP002831">
    <property type="protein sequence ID" value="AFC24448.1"/>
    <property type="molecule type" value="Genomic_DNA"/>
</dbReference>
<evidence type="ECO:0000313" key="1">
    <source>
        <dbReference type="EMBL" id="AFC24448.1"/>
    </source>
</evidence>
<accession>H6LAG3</accession>
<protein>
    <submittedName>
        <fullName evidence="1">Uncharacterized protein</fullName>
    </submittedName>
</protein>
<dbReference type="STRING" id="984262.SGRA_1713"/>
<evidence type="ECO:0000313" key="2">
    <source>
        <dbReference type="Proteomes" id="UP000007519"/>
    </source>
</evidence>
<dbReference type="HOGENOM" id="CLU_185997_0_0_10"/>
<sequence>MRVIGYLEEVTDMKVTFFEQGLRYSIKFEDGLYEQTYKFRQGEGMSNLKELKALVDQPFLEAVRAQFEQMREQVTGLLSRQFPAQDETETIFII</sequence>
<proteinExistence type="predicted"/>
<reference evidence="1 2" key="1">
    <citation type="journal article" date="2012" name="Stand. Genomic Sci.">
        <title>Complete genome sequencing and analysis of Saprospira grandis str. Lewin, a predatory marine bacterium.</title>
        <authorList>
            <person name="Saw J.H."/>
            <person name="Yuryev A."/>
            <person name="Kanbe M."/>
            <person name="Hou S."/>
            <person name="Young A.G."/>
            <person name="Aizawa S."/>
            <person name="Alam M."/>
        </authorList>
    </citation>
    <scope>NUCLEOTIDE SEQUENCE [LARGE SCALE GENOMIC DNA]</scope>
    <source>
        <strain evidence="1 2">Lewin</strain>
    </source>
</reference>
<dbReference type="Proteomes" id="UP000007519">
    <property type="component" value="Chromosome"/>
</dbReference>
<keyword evidence="2" id="KW-1185">Reference proteome</keyword>
<gene>
    <name evidence="1" type="ordered locus">SGRA_1713</name>
</gene>